<dbReference type="Gene3D" id="3.40.50.300">
    <property type="entry name" value="P-loop containing nucleotide triphosphate hydrolases"/>
    <property type="match status" value="1"/>
</dbReference>
<dbReference type="InterPro" id="IPR027417">
    <property type="entry name" value="P-loop_NTPase"/>
</dbReference>
<gene>
    <name evidence="1" type="ORF">B9Q09_00235</name>
</gene>
<evidence type="ECO:0000313" key="2">
    <source>
        <dbReference type="Proteomes" id="UP000240681"/>
    </source>
</evidence>
<name>A0A2R6BGT4_9ARCH</name>
<reference evidence="1 2" key="1">
    <citation type="submission" date="2017-04" db="EMBL/GenBank/DDBJ databases">
        <title>Novel microbial lineages endemic to geothermal iron-oxide mats fill important gaps in the evolutionary history of Archaea.</title>
        <authorList>
            <person name="Jay Z.J."/>
            <person name="Beam J.P."/>
            <person name="Dlakic M."/>
            <person name="Rusch D.B."/>
            <person name="Kozubal M.A."/>
            <person name="Inskeep W.P."/>
        </authorList>
    </citation>
    <scope>NUCLEOTIDE SEQUENCE [LARGE SCALE GENOMIC DNA]</scope>
    <source>
        <strain evidence="1">ECH_B_SAG-C16</strain>
    </source>
</reference>
<dbReference type="PANTHER" id="PTHR34704:SF1">
    <property type="entry name" value="ATPASE"/>
    <property type="match status" value="1"/>
</dbReference>
<comment type="caution">
    <text evidence="1">The sequence shown here is derived from an EMBL/GenBank/DDBJ whole genome shotgun (WGS) entry which is preliminary data.</text>
</comment>
<proteinExistence type="predicted"/>
<dbReference type="PANTHER" id="PTHR34704">
    <property type="entry name" value="ATPASE"/>
    <property type="match status" value="1"/>
</dbReference>
<accession>A0A2R6BGT4</accession>
<dbReference type="EMBL" id="NEXK01000004">
    <property type="protein sequence ID" value="PSN97853.1"/>
    <property type="molecule type" value="Genomic_DNA"/>
</dbReference>
<evidence type="ECO:0000313" key="1">
    <source>
        <dbReference type="EMBL" id="PSN97853.1"/>
    </source>
</evidence>
<dbReference type="AlphaFoldDB" id="A0A2R6BGT4"/>
<protein>
    <submittedName>
        <fullName evidence="1">Uncharacterized protein</fullName>
    </submittedName>
</protein>
<organism evidence="1 2">
    <name type="scientific">Candidatus Marsarchaeota G2 archaeon ECH_B_SAG-C16</name>
    <dbReference type="NCBI Taxonomy" id="1978163"/>
    <lineage>
        <taxon>Archaea</taxon>
        <taxon>Candidatus Marsarchaeota</taxon>
        <taxon>Candidatus Marsarchaeota group 2</taxon>
    </lineage>
</organism>
<sequence length="69" mass="7762">MSVSRRIVDALRDSKTKLVLLGSSISAIKDDVLSYESPFYGRRIGSIRLKGLRFTDLRHLGLDLKEAKV</sequence>
<dbReference type="Proteomes" id="UP000240681">
    <property type="component" value="Unassembled WGS sequence"/>
</dbReference>